<evidence type="ECO:0000256" key="1">
    <source>
        <dbReference type="ARBA" id="ARBA00000085"/>
    </source>
</evidence>
<keyword evidence="11" id="KW-0902">Two-component regulatory system</keyword>
<dbReference type="SUPFAM" id="SSF55874">
    <property type="entry name" value="ATPase domain of HSP90 chaperone/DNA topoisomerase II/histidine kinase"/>
    <property type="match status" value="1"/>
</dbReference>
<sequence length="512" mass="57077">MSDKRTVVLKMIQVLKSVAVMIGCLAGATLIGMVFHWMKFPDTNVVIIYIFSVLLTARFVPGYGYGVAVSVAATLTFNYFFTAPYFTLNVYDLSYLVTFVIMTVTAIMTSALTSRARKSERQAWEKEKIANALYGLTHRLTNAADLDEIVSAVIEQVSKVLGCDAACLCFNQEGCPMETYQQQRGSERMIQKTGEEDFARYSEGNVFGKNTVCVGEKFCDWPIYGKDRILGVLRLPKDTAVGTMRGYLPLMQAMLENTALAMERVWNVQESNRSKAEMTQERYRGNLLRAISHDLRTPLAGIMGSSELLMDMLKEDKEGRELASGVYKDADWLLSLVENILNLTRLQDGRLILNKQPEAVEEILGSAIAHVTKRYPGREITVDIPEELLMVPMDGRLMEQVLVNLMDNAVKHTSEEKEIRVVVKTQEEQGEVLFQVLDEGSGIAPADLPHIFQLFYTTSTKSADAKRGVGLGLAICESIVKMHGGTITAGNRKDCKGAEFSIRLPMEVSHEK</sequence>
<dbReference type="InterPro" id="IPR052023">
    <property type="entry name" value="Histidine_kinase_KdpD"/>
</dbReference>
<keyword evidence="7" id="KW-0547">Nucleotide-binding</keyword>
<evidence type="ECO:0000313" key="16">
    <source>
        <dbReference type="Proteomes" id="UP000003100"/>
    </source>
</evidence>
<dbReference type="Gene3D" id="3.30.565.10">
    <property type="entry name" value="Histidine kinase-like ATPase, C-terminal domain"/>
    <property type="match status" value="1"/>
</dbReference>
<comment type="subcellular location">
    <subcellularLocation>
        <location evidence="2">Membrane</location>
        <topology evidence="2">Multi-pass membrane protein</topology>
    </subcellularLocation>
</comment>
<dbReference type="EMBL" id="ACBZ01000197">
    <property type="protein sequence ID" value="EEG47406.1"/>
    <property type="molecule type" value="Genomic_DNA"/>
</dbReference>
<evidence type="ECO:0000313" key="15">
    <source>
        <dbReference type="EMBL" id="EEG47406.1"/>
    </source>
</evidence>
<comment type="catalytic activity">
    <reaction evidence="1">
        <text>ATP + protein L-histidine = ADP + protein N-phospho-L-histidine.</text>
        <dbReference type="EC" id="2.7.13.3"/>
    </reaction>
</comment>
<dbReference type="InterPro" id="IPR025201">
    <property type="entry name" value="KdpD_TM"/>
</dbReference>
<proteinExistence type="predicted"/>
<dbReference type="SMART" id="SM00387">
    <property type="entry name" value="HATPase_c"/>
    <property type="match status" value="1"/>
</dbReference>
<dbReference type="InterPro" id="IPR003594">
    <property type="entry name" value="HATPase_dom"/>
</dbReference>
<dbReference type="CDD" id="cd00075">
    <property type="entry name" value="HATPase"/>
    <property type="match status" value="1"/>
</dbReference>
<dbReference type="InterPro" id="IPR003661">
    <property type="entry name" value="HisK_dim/P_dom"/>
</dbReference>
<evidence type="ECO:0000256" key="12">
    <source>
        <dbReference type="ARBA" id="ARBA00023136"/>
    </source>
</evidence>
<evidence type="ECO:0000256" key="2">
    <source>
        <dbReference type="ARBA" id="ARBA00004141"/>
    </source>
</evidence>
<protein>
    <recommendedName>
        <fullName evidence="3">histidine kinase</fullName>
        <ecNumber evidence="3">2.7.13.3</ecNumber>
    </recommendedName>
</protein>
<dbReference type="PANTHER" id="PTHR45569:SF1">
    <property type="entry name" value="SENSOR PROTEIN KDPD"/>
    <property type="match status" value="1"/>
</dbReference>
<feature type="domain" description="Histidine kinase" evidence="14">
    <location>
        <begin position="290"/>
        <end position="508"/>
    </location>
</feature>
<keyword evidence="6 13" id="KW-0812">Transmembrane</keyword>
<keyword evidence="8" id="KW-0418">Kinase</keyword>
<dbReference type="SMART" id="SM00388">
    <property type="entry name" value="HisKA"/>
    <property type="match status" value="1"/>
</dbReference>
<keyword evidence="16" id="KW-1185">Reference proteome</keyword>
<evidence type="ECO:0000256" key="7">
    <source>
        <dbReference type="ARBA" id="ARBA00022741"/>
    </source>
</evidence>
<organism evidence="15 16">
    <name type="scientific">Blautia hydrogenotrophica (strain DSM 10507 / JCM 14656 / S5a33)</name>
    <name type="common">Ruminococcus hydrogenotrophicus</name>
    <dbReference type="NCBI Taxonomy" id="476272"/>
    <lineage>
        <taxon>Bacteria</taxon>
        <taxon>Bacillati</taxon>
        <taxon>Bacillota</taxon>
        <taxon>Clostridia</taxon>
        <taxon>Lachnospirales</taxon>
        <taxon>Lachnospiraceae</taxon>
        <taxon>Blautia</taxon>
    </lineage>
</organism>
<dbReference type="HOGENOM" id="CLU_000445_89_5_9"/>
<dbReference type="Gene3D" id="1.20.120.620">
    <property type="entry name" value="Backbone structure of the membrane domain of e. Coli histidine kinase receptor kdpd"/>
    <property type="match status" value="1"/>
</dbReference>
<evidence type="ECO:0000256" key="11">
    <source>
        <dbReference type="ARBA" id="ARBA00023012"/>
    </source>
</evidence>
<name>C0CS33_BLAHS</name>
<reference evidence="15 16" key="2">
    <citation type="submission" date="2009-02" db="EMBL/GenBank/DDBJ databases">
        <title>Draft genome sequence of Blautia hydrogenotrophica DSM 10507 (Ruminococcus hydrogenotrophicus DSM 10507).</title>
        <authorList>
            <person name="Sudarsanam P."/>
            <person name="Ley R."/>
            <person name="Guruge J."/>
            <person name="Turnbaugh P.J."/>
            <person name="Mahowald M."/>
            <person name="Liep D."/>
            <person name="Gordon J."/>
        </authorList>
    </citation>
    <scope>NUCLEOTIDE SEQUENCE [LARGE SCALE GENOMIC DNA]</scope>
    <source>
        <strain evidence="16">DSM 10507 / JCM 14656 / S5a33</strain>
    </source>
</reference>
<evidence type="ECO:0000256" key="6">
    <source>
        <dbReference type="ARBA" id="ARBA00022692"/>
    </source>
</evidence>
<keyword evidence="12 13" id="KW-0472">Membrane</keyword>
<dbReference type="PROSITE" id="PS50109">
    <property type="entry name" value="HIS_KIN"/>
    <property type="match status" value="1"/>
</dbReference>
<dbReference type="InterPro" id="IPR036097">
    <property type="entry name" value="HisK_dim/P_sf"/>
</dbReference>
<dbReference type="Proteomes" id="UP000003100">
    <property type="component" value="Unassembled WGS sequence"/>
</dbReference>
<dbReference type="InterPro" id="IPR036890">
    <property type="entry name" value="HATPase_C_sf"/>
</dbReference>
<dbReference type="EC" id="2.7.13.3" evidence="3"/>
<dbReference type="InterPro" id="IPR038318">
    <property type="entry name" value="KdpD_sf"/>
</dbReference>
<dbReference type="GO" id="GO:0042802">
    <property type="term" value="F:identical protein binding"/>
    <property type="evidence" value="ECO:0007669"/>
    <property type="project" value="UniProtKB-ARBA"/>
</dbReference>
<feature type="transmembrane region" description="Helical" evidence="13">
    <location>
        <begin position="12"/>
        <end position="37"/>
    </location>
</feature>
<dbReference type="GO" id="GO:0005886">
    <property type="term" value="C:plasma membrane"/>
    <property type="evidence" value="ECO:0007669"/>
    <property type="project" value="TreeGrafter"/>
</dbReference>
<keyword evidence="5" id="KW-0808">Transferase</keyword>
<dbReference type="PRINTS" id="PR00344">
    <property type="entry name" value="BCTRLSENSOR"/>
</dbReference>
<dbReference type="InterPro" id="IPR005467">
    <property type="entry name" value="His_kinase_dom"/>
</dbReference>
<evidence type="ECO:0000256" key="10">
    <source>
        <dbReference type="ARBA" id="ARBA00022989"/>
    </source>
</evidence>
<dbReference type="GeneID" id="86823454"/>
<dbReference type="Pfam" id="PF02518">
    <property type="entry name" value="HATPase_c"/>
    <property type="match status" value="1"/>
</dbReference>
<evidence type="ECO:0000259" key="14">
    <source>
        <dbReference type="PROSITE" id="PS50109"/>
    </source>
</evidence>
<dbReference type="GO" id="GO:0005524">
    <property type="term" value="F:ATP binding"/>
    <property type="evidence" value="ECO:0007669"/>
    <property type="project" value="UniProtKB-KW"/>
</dbReference>
<evidence type="ECO:0000256" key="5">
    <source>
        <dbReference type="ARBA" id="ARBA00022679"/>
    </source>
</evidence>
<evidence type="ECO:0000256" key="13">
    <source>
        <dbReference type="SAM" id="Phobius"/>
    </source>
</evidence>
<dbReference type="Pfam" id="PF00512">
    <property type="entry name" value="HisKA"/>
    <property type="match status" value="1"/>
</dbReference>
<dbReference type="PANTHER" id="PTHR45569">
    <property type="entry name" value="SENSOR PROTEIN KDPD"/>
    <property type="match status" value="1"/>
</dbReference>
<evidence type="ECO:0000256" key="9">
    <source>
        <dbReference type="ARBA" id="ARBA00022840"/>
    </source>
</evidence>
<dbReference type="GO" id="GO:0000155">
    <property type="term" value="F:phosphorelay sensor kinase activity"/>
    <property type="evidence" value="ECO:0007669"/>
    <property type="project" value="InterPro"/>
</dbReference>
<dbReference type="FunFam" id="3.30.565.10:FF:000042">
    <property type="entry name" value="Two-component sensor histidine kinase KdpD"/>
    <property type="match status" value="1"/>
</dbReference>
<evidence type="ECO:0000256" key="4">
    <source>
        <dbReference type="ARBA" id="ARBA00022553"/>
    </source>
</evidence>
<dbReference type="CDD" id="cd00082">
    <property type="entry name" value="HisKA"/>
    <property type="match status" value="1"/>
</dbReference>
<dbReference type="SUPFAM" id="SSF47384">
    <property type="entry name" value="Homodimeric domain of signal transducing histidine kinase"/>
    <property type="match status" value="1"/>
</dbReference>
<keyword evidence="10 13" id="KW-1133">Transmembrane helix</keyword>
<keyword evidence="4" id="KW-0597">Phosphoprotein</keyword>
<evidence type="ECO:0000256" key="3">
    <source>
        <dbReference type="ARBA" id="ARBA00012438"/>
    </source>
</evidence>
<dbReference type="RefSeq" id="WP_005952294.1">
    <property type="nucleotide sequence ID" value="NZ_CP136423.1"/>
</dbReference>
<keyword evidence="9" id="KW-0067">ATP-binding</keyword>
<reference evidence="15 16" key="1">
    <citation type="submission" date="2009-01" db="EMBL/GenBank/DDBJ databases">
        <authorList>
            <person name="Fulton L."/>
            <person name="Clifton S."/>
            <person name="Fulton B."/>
            <person name="Xu J."/>
            <person name="Minx P."/>
            <person name="Pepin K.H."/>
            <person name="Johnson M."/>
            <person name="Bhonagiri V."/>
            <person name="Nash W.E."/>
            <person name="Mardis E.R."/>
            <person name="Wilson R.K."/>
        </authorList>
    </citation>
    <scope>NUCLEOTIDE SEQUENCE [LARGE SCALE GENOMIC DNA]</scope>
    <source>
        <strain evidence="16">DSM 10507 / JCM 14656 / S5a33</strain>
    </source>
</reference>
<dbReference type="InterPro" id="IPR004358">
    <property type="entry name" value="Sig_transdc_His_kin-like_C"/>
</dbReference>
<dbReference type="Gene3D" id="3.30.450.40">
    <property type="match status" value="1"/>
</dbReference>
<accession>C0CS33</accession>
<dbReference type="PATRIC" id="fig|476272.21.peg.379"/>
<feature type="transmembrane region" description="Helical" evidence="13">
    <location>
        <begin position="67"/>
        <end position="87"/>
    </location>
</feature>
<dbReference type="AlphaFoldDB" id="C0CS33"/>
<dbReference type="InterPro" id="IPR029016">
    <property type="entry name" value="GAF-like_dom_sf"/>
</dbReference>
<dbReference type="Pfam" id="PF13493">
    <property type="entry name" value="DUF4118"/>
    <property type="match status" value="1"/>
</dbReference>
<feature type="transmembrane region" description="Helical" evidence="13">
    <location>
        <begin position="93"/>
        <end position="112"/>
    </location>
</feature>
<gene>
    <name evidence="15" type="ORF">RUMHYD_03699</name>
</gene>
<evidence type="ECO:0000256" key="8">
    <source>
        <dbReference type="ARBA" id="ARBA00022777"/>
    </source>
</evidence>
<dbReference type="Gene3D" id="1.10.287.130">
    <property type="match status" value="1"/>
</dbReference>
<dbReference type="eggNOG" id="COG2205">
    <property type="taxonomic scope" value="Bacteria"/>
</dbReference>